<reference evidence="1 2" key="1">
    <citation type="submission" date="2018-06" db="EMBL/GenBank/DDBJ databases">
        <authorList>
            <consortium name="Pathogen Informatics"/>
            <person name="Doyle S."/>
        </authorList>
    </citation>
    <scope>NUCLEOTIDE SEQUENCE [LARGE SCALE GENOMIC DNA]</scope>
    <source>
        <strain evidence="1 2">NCTC204</strain>
    </source>
</reference>
<evidence type="ECO:0000313" key="2">
    <source>
        <dbReference type="Proteomes" id="UP000255192"/>
    </source>
</evidence>
<organism evidence="1 2">
    <name type="scientific">Klebsiella pneumoniae</name>
    <dbReference type="NCBI Taxonomy" id="573"/>
    <lineage>
        <taxon>Bacteria</taxon>
        <taxon>Pseudomonadati</taxon>
        <taxon>Pseudomonadota</taxon>
        <taxon>Gammaproteobacteria</taxon>
        <taxon>Enterobacterales</taxon>
        <taxon>Enterobacteriaceae</taxon>
        <taxon>Klebsiella/Raoultella group</taxon>
        <taxon>Klebsiella</taxon>
        <taxon>Klebsiella pneumoniae complex</taxon>
    </lineage>
</organism>
<gene>
    <name evidence="1" type="primary">mltB_2</name>
    <name evidence="1" type="ORF">NCTC204_03539</name>
</gene>
<proteinExistence type="predicted"/>
<keyword evidence="1" id="KW-0378">Hydrolase</keyword>
<name>A0A378ABS8_KLEPN</name>
<dbReference type="Proteomes" id="UP000255192">
    <property type="component" value="Unassembled WGS sequence"/>
</dbReference>
<protein>
    <submittedName>
        <fullName evidence="1">Murein hydrolase B</fullName>
    </submittedName>
</protein>
<evidence type="ECO:0000313" key="1">
    <source>
        <dbReference type="EMBL" id="STV05264.1"/>
    </source>
</evidence>
<accession>A0A378ABS8</accession>
<dbReference type="EMBL" id="UGMD01000002">
    <property type="protein sequence ID" value="STV05264.1"/>
    <property type="molecule type" value="Genomic_DNA"/>
</dbReference>
<dbReference type="AlphaFoldDB" id="A0A378ABS8"/>
<sequence length="29" mass="3272">MDRQAPTGLPPTGPTGAWLRYKKQFHYPG</sequence>
<dbReference type="GO" id="GO:0016787">
    <property type="term" value="F:hydrolase activity"/>
    <property type="evidence" value="ECO:0007669"/>
    <property type="project" value="UniProtKB-KW"/>
</dbReference>